<protein>
    <submittedName>
        <fullName evidence="1">Uncharacterized protein</fullName>
    </submittedName>
</protein>
<organism evidence="1 2">
    <name type="scientific">[Ruminococcus] torques</name>
    <dbReference type="NCBI Taxonomy" id="33039"/>
    <lineage>
        <taxon>Bacteria</taxon>
        <taxon>Bacillati</taxon>
        <taxon>Bacillota</taxon>
        <taxon>Clostridia</taxon>
        <taxon>Lachnospirales</taxon>
        <taxon>Lachnospiraceae</taxon>
        <taxon>Mediterraneibacter</taxon>
    </lineage>
</organism>
<evidence type="ECO:0000313" key="2">
    <source>
        <dbReference type="Proteomes" id="UP000292665"/>
    </source>
</evidence>
<evidence type="ECO:0000313" key="1">
    <source>
        <dbReference type="EMBL" id="RYS79290.1"/>
    </source>
</evidence>
<dbReference type="EMBL" id="RCYR01000015">
    <property type="protein sequence ID" value="RYS79290.1"/>
    <property type="molecule type" value="Genomic_DNA"/>
</dbReference>
<dbReference type="AlphaFoldDB" id="A0A4Q5C7Y1"/>
<dbReference type="Proteomes" id="UP000292665">
    <property type="component" value="Unassembled WGS sequence"/>
</dbReference>
<accession>A0A4Q5C7Y1</accession>
<sequence>MVFERDTYLDADDMTVSVTQSLHDVQAPSHDDADEHEDGCAVLREAVQVTSHGRVVSSAVQERPVSIHGESTRARAAAAALTAHVDAEDEVEEKEDKRRSR</sequence>
<gene>
    <name evidence="1" type="ORF">EAI93_08435</name>
</gene>
<proteinExistence type="predicted"/>
<comment type="caution">
    <text evidence="1">The sequence shown here is derived from an EMBL/GenBank/DDBJ whole genome shotgun (WGS) entry which is preliminary data.</text>
</comment>
<name>A0A4Q5C7Y1_9FIRM</name>
<reference evidence="1 2" key="1">
    <citation type="journal article" date="2019" name="Science, e1252229">
        <title>Invertible promoters mediate bacterial phase variation, antibiotic resistance, and host adaptation in the gut.</title>
        <authorList>
            <person name="Jiang X."/>
            <person name="Hall A.B."/>
            <person name="Arthur T.D."/>
            <person name="Plichta D.R."/>
            <person name="Covington C.T."/>
            <person name="Poyet M."/>
            <person name="Crothers J."/>
            <person name="Moses P.L."/>
            <person name="Tolonen A.C."/>
            <person name="Vlamakis H."/>
            <person name="Alm E.J."/>
            <person name="Xavier R.J."/>
        </authorList>
    </citation>
    <scope>NUCLEOTIDE SEQUENCE [LARGE SCALE GENOMIC DNA]</scope>
    <source>
        <strain evidence="2">aa_0143</strain>
    </source>
</reference>
<dbReference type="RefSeq" id="WP_129794924.1">
    <property type="nucleotide sequence ID" value="NZ_RCYR01000015.1"/>
</dbReference>